<comment type="caution">
    <text evidence="2">The sequence shown here is derived from an EMBL/GenBank/DDBJ whole genome shotgun (WGS) entry which is preliminary data.</text>
</comment>
<organism evidence="2 3">
    <name type="scientific">Pseudoalteromonas luteoviolacea NCIMB 1942</name>
    <dbReference type="NCBI Taxonomy" id="1365253"/>
    <lineage>
        <taxon>Bacteria</taxon>
        <taxon>Pseudomonadati</taxon>
        <taxon>Pseudomonadota</taxon>
        <taxon>Gammaproteobacteria</taxon>
        <taxon>Alteromonadales</taxon>
        <taxon>Pseudoalteromonadaceae</taxon>
        <taxon>Pseudoalteromonas</taxon>
    </lineage>
</organism>
<dbReference type="RefSeq" id="WP_063375869.1">
    <property type="nucleotide sequence ID" value="NZ_AUXT01000053.1"/>
</dbReference>
<evidence type="ECO:0000313" key="1">
    <source>
        <dbReference type="EMBL" id="KZN53719.1"/>
    </source>
</evidence>
<gene>
    <name evidence="2" type="ORF">N482_24340</name>
    <name evidence="1" type="ORF">N482_24810</name>
</gene>
<dbReference type="EMBL" id="AUXT01000080">
    <property type="protein sequence ID" value="KZN53719.1"/>
    <property type="molecule type" value="Genomic_DNA"/>
</dbReference>
<accession>A0A167GGH4</accession>
<dbReference type="AlphaFoldDB" id="A0A167GGH4"/>
<dbReference type="Proteomes" id="UP000076587">
    <property type="component" value="Unassembled WGS sequence"/>
</dbReference>
<dbReference type="EMBL" id="AUXT01000053">
    <property type="protein sequence ID" value="KZN55266.1"/>
    <property type="molecule type" value="Genomic_DNA"/>
</dbReference>
<name>A0A167GGH4_9GAMM</name>
<reference evidence="2 3" key="1">
    <citation type="submission" date="2013-07" db="EMBL/GenBank/DDBJ databases">
        <title>Comparative Genomic and Metabolomic Analysis of Twelve Strains of Pseudoalteromonas luteoviolacea.</title>
        <authorList>
            <person name="Vynne N.G."/>
            <person name="Mansson M."/>
            <person name="Gram L."/>
        </authorList>
    </citation>
    <scope>NUCLEOTIDE SEQUENCE [LARGE SCALE GENOMIC DNA]</scope>
    <source>
        <strain evidence="2 3">NCIMB 1942</strain>
    </source>
</reference>
<sequence length="80" mass="9145">MNLNQICQQIKAVFSSDNLNQQAKNAKFQKRLRKLSCVQLLKAAFKTLSTQKDANLSDIHQSLQSDFDCAIDYKLFHNLA</sequence>
<proteinExistence type="predicted"/>
<dbReference type="PATRIC" id="fig|1365253.3.peg.1159"/>
<evidence type="ECO:0000313" key="3">
    <source>
        <dbReference type="Proteomes" id="UP000076587"/>
    </source>
</evidence>
<protein>
    <submittedName>
        <fullName evidence="2">Uncharacterized protein</fullName>
    </submittedName>
</protein>
<evidence type="ECO:0000313" key="2">
    <source>
        <dbReference type="EMBL" id="KZN55266.1"/>
    </source>
</evidence>